<keyword evidence="1" id="KW-0862">Zinc</keyword>
<dbReference type="PROSITE" id="PS50157">
    <property type="entry name" value="ZINC_FINGER_C2H2_2"/>
    <property type="match status" value="1"/>
</dbReference>
<accession>A0A5C2SLU7</accession>
<feature type="compositionally biased region" description="Polar residues" evidence="3">
    <location>
        <begin position="500"/>
        <end position="509"/>
    </location>
</feature>
<evidence type="ECO:0000256" key="1">
    <source>
        <dbReference type="PROSITE-ProRule" id="PRU00042"/>
    </source>
</evidence>
<feature type="compositionally biased region" description="Low complexity" evidence="3">
    <location>
        <begin position="311"/>
        <end position="320"/>
    </location>
</feature>
<dbReference type="GO" id="GO:0008270">
    <property type="term" value="F:zinc ion binding"/>
    <property type="evidence" value="ECO:0007669"/>
    <property type="project" value="UniProtKB-KW"/>
</dbReference>
<evidence type="ECO:0000256" key="2">
    <source>
        <dbReference type="SAM" id="Coils"/>
    </source>
</evidence>
<evidence type="ECO:0000259" key="4">
    <source>
        <dbReference type="PROSITE" id="PS50157"/>
    </source>
</evidence>
<feature type="region of interest" description="Disordered" evidence="3">
    <location>
        <begin position="24"/>
        <end position="74"/>
    </location>
</feature>
<feature type="compositionally biased region" description="Low complexity" evidence="3">
    <location>
        <begin position="121"/>
        <end position="143"/>
    </location>
</feature>
<dbReference type="Gene3D" id="3.30.160.60">
    <property type="entry name" value="Classic Zinc Finger"/>
    <property type="match status" value="1"/>
</dbReference>
<reference evidence="5" key="1">
    <citation type="journal article" date="2018" name="Genome Biol. Evol.">
        <title>Genomics and development of Lentinus tigrinus, a white-rot wood-decaying mushroom with dimorphic fruiting bodies.</title>
        <authorList>
            <person name="Wu B."/>
            <person name="Xu Z."/>
            <person name="Knudson A."/>
            <person name="Carlson A."/>
            <person name="Chen N."/>
            <person name="Kovaka S."/>
            <person name="LaButti K."/>
            <person name="Lipzen A."/>
            <person name="Pennachio C."/>
            <person name="Riley R."/>
            <person name="Schakwitz W."/>
            <person name="Umezawa K."/>
            <person name="Ohm R.A."/>
            <person name="Grigoriev I.V."/>
            <person name="Nagy L.G."/>
            <person name="Gibbons J."/>
            <person name="Hibbett D."/>
        </authorList>
    </citation>
    <scope>NUCLEOTIDE SEQUENCE [LARGE SCALE GENOMIC DNA]</scope>
    <source>
        <strain evidence="5">ALCF2SS1-6</strain>
    </source>
</reference>
<feature type="compositionally biased region" description="Low complexity" evidence="3">
    <location>
        <begin position="618"/>
        <end position="633"/>
    </location>
</feature>
<dbReference type="EMBL" id="ML122254">
    <property type="protein sequence ID" value="RPD64109.1"/>
    <property type="molecule type" value="Genomic_DNA"/>
</dbReference>
<keyword evidence="2" id="KW-0175">Coiled coil</keyword>
<keyword evidence="1" id="KW-0479">Metal-binding</keyword>
<feature type="region of interest" description="Disordered" evidence="3">
    <location>
        <begin position="578"/>
        <end position="651"/>
    </location>
</feature>
<feature type="compositionally biased region" description="Polar residues" evidence="3">
    <location>
        <begin position="147"/>
        <end position="170"/>
    </location>
</feature>
<dbReference type="InterPro" id="IPR013087">
    <property type="entry name" value="Znf_C2H2_type"/>
</dbReference>
<protein>
    <recommendedName>
        <fullName evidence="4">C2H2-type domain-containing protein</fullName>
    </recommendedName>
</protein>
<organism evidence="5 6">
    <name type="scientific">Lentinus tigrinus ALCF2SS1-6</name>
    <dbReference type="NCBI Taxonomy" id="1328759"/>
    <lineage>
        <taxon>Eukaryota</taxon>
        <taxon>Fungi</taxon>
        <taxon>Dikarya</taxon>
        <taxon>Basidiomycota</taxon>
        <taxon>Agaricomycotina</taxon>
        <taxon>Agaricomycetes</taxon>
        <taxon>Polyporales</taxon>
        <taxon>Polyporaceae</taxon>
        <taxon>Lentinus</taxon>
    </lineage>
</organism>
<sequence length="760" mass="82992">MRRLKGGMRKMVMGLEIRRRRSGRTLTLGGRLPLHPFPPSAPDDHHLDDSPLESDANYSYVPRGHPVHNSPSPEAMYQHTVHSHLYDDHQNTHSNQPQPPSDFDVQSRQHPPSIHTDNLLYPDSANYSPSPASSPADNPSQPARQLSFPQPMSAPHTQNAFPPRFGQQSGMPRLPYSNPTLDRRMSEPVLGQGRQAYPQPPQAPPQDPFAYSASSTVVQPSPLSPRPSSSYSSYGTYPEHQRDSSGGASFGSAALADPYSQPVSAAWSSVKTADLEEGPLSSSPLSPLYAGSVASGSDVSATGLPSPPAQSHPSPARQPATISGPRPPQPPHGSASVTPRPGGNNSKTYSFVSLPGNAVKKRPRRRYDEIERLYQCNWPNCTKAYGTLNHLNAHVTMQRHGPKRSPNEFKELRKKWRQEKKEAEEAERERERAEQAHMIAMRDMQHHQQYAQHAPMAEYDHHAFVRRRMSMVEGPYPDPHAHAGPHSLPNHSFMHNAMQRQPSVSSFGGPQSAPAYGNLQGPGIGMDARYGLPSPADEVQHFRYPHSAHPSGQGLPSLSIPHHTQDDDIYYRQTTMQPQSELVGPGWTNSPAQPPAAMRGPPQFYNAAGSLTLPPPHSMSSLSMSAPNPSPLSGSAFPSLGPSTGPGPALGGAGDVNLGIAGAVAPGGDSGSATPELAAHVSLGSNRLPPDSTLLTPLPGYEPEGEQLDIDHRERSREREREYEYGRDDRDRVWGDRSGRERERYYASNGQGNGREQQYE</sequence>
<keyword evidence="1" id="KW-0863">Zinc-finger</keyword>
<dbReference type="Proteomes" id="UP000313359">
    <property type="component" value="Unassembled WGS sequence"/>
</dbReference>
<evidence type="ECO:0000256" key="3">
    <source>
        <dbReference type="SAM" id="MobiDB-lite"/>
    </source>
</evidence>
<gene>
    <name evidence="5" type="ORF">L227DRAFT_560878</name>
</gene>
<dbReference type="OrthoDB" id="1939603at2759"/>
<keyword evidence="6" id="KW-1185">Reference proteome</keyword>
<dbReference type="STRING" id="1328759.A0A5C2SLU7"/>
<evidence type="ECO:0000313" key="5">
    <source>
        <dbReference type="EMBL" id="RPD64109.1"/>
    </source>
</evidence>
<dbReference type="InterPro" id="IPR039327">
    <property type="entry name" value="CON7-like"/>
</dbReference>
<dbReference type="PANTHER" id="PTHR36167:SF4">
    <property type="entry name" value="FUNGAL N-TERMINAL DOMAIN-CONTAINING PROTEIN"/>
    <property type="match status" value="1"/>
</dbReference>
<evidence type="ECO:0000313" key="6">
    <source>
        <dbReference type="Proteomes" id="UP000313359"/>
    </source>
</evidence>
<feature type="domain" description="C2H2-type" evidence="4">
    <location>
        <begin position="374"/>
        <end position="405"/>
    </location>
</feature>
<feature type="coiled-coil region" evidence="2">
    <location>
        <begin position="409"/>
        <end position="443"/>
    </location>
</feature>
<feature type="compositionally biased region" description="Pro residues" evidence="3">
    <location>
        <begin position="198"/>
        <end position="207"/>
    </location>
</feature>
<name>A0A5C2SLU7_9APHY</name>
<feature type="compositionally biased region" description="Low complexity" evidence="3">
    <location>
        <begin position="226"/>
        <end position="255"/>
    </location>
</feature>
<proteinExistence type="predicted"/>
<dbReference type="GO" id="GO:0006355">
    <property type="term" value="P:regulation of DNA-templated transcription"/>
    <property type="evidence" value="ECO:0007669"/>
    <property type="project" value="InterPro"/>
</dbReference>
<dbReference type="AlphaFoldDB" id="A0A5C2SLU7"/>
<feature type="region of interest" description="Disordered" evidence="3">
    <location>
        <begin position="292"/>
        <end position="363"/>
    </location>
</feature>
<feature type="compositionally biased region" description="Low complexity" evidence="3">
    <location>
        <begin position="688"/>
        <end position="699"/>
    </location>
</feature>
<feature type="compositionally biased region" description="Low complexity" evidence="3">
    <location>
        <begin position="292"/>
        <end position="301"/>
    </location>
</feature>
<feature type="region of interest" description="Disordered" evidence="3">
    <location>
        <begin position="683"/>
        <end position="760"/>
    </location>
</feature>
<dbReference type="PANTHER" id="PTHR36167">
    <property type="entry name" value="C2H2 FINGER DOMAIN TRANSCRIPTION FACTOR (EUROFUNG)-RELATED"/>
    <property type="match status" value="1"/>
</dbReference>
<feature type="compositionally biased region" description="Polar residues" evidence="3">
    <location>
        <begin position="748"/>
        <end position="760"/>
    </location>
</feature>
<feature type="region of interest" description="Disordered" evidence="3">
    <location>
        <begin position="87"/>
        <end position="255"/>
    </location>
</feature>
<feature type="region of interest" description="Disordered" evidence="3">
    <location>
        <begin position="500"/>
        <end position="521"/>
    </location>
</feature>
<feature type="compositionally biased region" description="Basic and acidic residues" evidence="3">
    <location>
        <begin position="709"/>
        <end position="745"/>
    </location>
</feature>
<dbReference type="PROSITE" id="PS00028">
    <property type="entry name" value="ZINC_FINGER_C2H2_1"/>
    <property type="match status" value="1"/>
</dbReference>